<organism evidence="12 13">
    <name type="scientific">Linum tenue</name>
    <dbReference type="NCBI Taxonomy" id="586396"/>
    <lineage>
        <taxon>Eukaryota</taxon>
        <taxon>Viridiplantae</taxon>
        <taxon>Streptophyta</taxon>
        <taxon>Embryophyta</taxon>
        <taxon>Tracheophyta</taxon>
        <taxon>Spermatophyta</taxon>
        <taxon>Magnoliopsida</taxon>
        <taxon>eudicotyledons</taxon>
        <taxon>Gunneridae</taxon>
        <taxon>Pentapetalae</taxon>
        <taxon>rosids</taxon>
        <taxon>fabids</taxon>
        <taxon>Malpighiales</taxon>
        <taxon>Linaceae</taxon>
        <taxon>Linum</taxon>
    </lineage>
</organism>
<evidence type="ECO:0000256" key="5">
    <source>
        <dbReference type="ARBA" id="ARBA00022723"/>
    </source>
</evidence>
<feature type="binding site" description="axial binding residue" evidence="11">
    <location>
        <position position="870"/>
    </location>
    <ligand>
        <name>heme</name>
        <dbReference type="ChEBI" id="CHEBI:30413"/>
    </ligand>
    <ligandPart>
        <name>Fe</name>
        <dbReference type="ChEBI" id="CHEBI:18248"/>
    </ligandPart>
</feature>
<evidence type="ECO:0000313" key="13">
    <source>
        <dbReference type="Proteomes" id="UP001154282"/>
    </source>
</evidence>
<dbReference type="Pfam" id="PF00067">
    <property type="entry name" value="p450"/>
    <property type="match status" value="2"/>
</dbReference>
<proteinExistence type="inferred from homology"/>
<keyword evidence="13" id="KW-1185">Reference proteome</keyword>
<dbReference type="Proteomes" id="UP001154282">
    <property type="component" value="Unassembled WGS sequence"/>
</dbReference>
<protein>
    <recommendedName>
        <fullName evidence="14">Cytochrome P450</fullName>
    </recommendedName>
</protein>
<dbReference type="PRINTS" id="PR00463">
    <property type="entry name" value="EP450I"/>
</dbReference>
<keyword evidence="6" id="KW-1133">Transmembrane helix</keyword>
<dbReference type="InterPro" id="IPR001128">
    <property type="entry name" value="Cyt_P450"/>
</dbReference>
<name>A0AAV0HD97_9ROSI</name>
<dbReference type="GO" id="GO:0004497">
    <property type="term" value="F:monooxygenase activity"/>
    <property type="evidence" value="ECO:0007669"/>
    <property type="project" value="UniProtKB-KW"/>
</dbReference>
<reference evidence="12" key="1">
    <citation type="submission" date="2022-08" db="EMBL/GenBank/DDBJ databases">
        <authorList>
            <person name="Gutierrez-Valencia J."/>
        </authorList>
    </citation>
    <scope>NUCLEOTIDE SEQUENCE</scope>
</reference>
<dbReference type="GO" id="GO:0005506">
    <property type="term" value="F:iron ion binding"/>
    <property type="evidence" value="ECO:0007669"/>
    <property type="project" value="InterPro"/>
</dbReference>
<evidence type="ECO:0000256" key="11">
    <source>
        <dbReference type="PIRSR" id="PIRSR602401-1"/>
    </source>
</evidence>
<keyword evidence="7" id="KW-0560">Oxidoreductase</keyword>
<keyword evidence="3 11" id="KW-0349">Heme</keyword>
<dbReference type="InterPro" id="IPR002401">
    <property type="entry name" value="Cyt_P450_E_grp-I"/>
</dbReference>
<evidence type="ECO:0000256" key="8">
    <source>
        <dbReference type="ARBA" id="ARBA00023004"/>
    </source>
</evidence>
<evidence type="ECO:0000256" key="3">
    <source>
        <dbReference type="ARBA" id="ARBA00022617"/>
    </source>
</evidence>
<dbReference type="GO" id="GO:0016020">
    <property type="term" value="C:membrane"/>
    <property type="evidence" value="ECO:0007669"/>
    <property type="project" value="UniProtKB-SubCell"/>
</dbReference>
<evidence type="ECO:0000256" key="10">
    <source>
        <dbReference type="ARBA" id="ARBA00023136"/>
    </source>
</evidence>
<dbReference type="PANTHER" id="PTHR24282">
    <property type="entry name" value="CYTOCHROME P450 FAMILY MEMBER"/>
    <property type="match status" value="1"/>
</dbReference>
<evidence type="ECO:0000256" key="4">
    <source>
        <dbReference type="ARBA" id="ARBA00022692"/>
    </source>
</evidence>
<keyword evidence="10" id="KW-0472">Membrane</keyword>
<comment type="caution">
    <text evidence="12">The sequence shown here is derived from an EMBL/GenBank/DDBJ whole genome shotgun (WGS) entry which is preliminary data.</text>
</comment>
<comment type="similarity">
    <text evidence="2">Belongs to the cytochrome P450 family.</text>
</comment>
<dbReference type="PROSITE" id="PS00086">
    <property type="entry name" value="CYTOCHROME_P450"/>
    <property type="match status" value="2"/>
</dbReference>
<accession>A0AAV0HD97</accession>
<dbReference type="InterPro" id="IPR050665">
    <property type="entry name" value="Cytochrome_P450_Monooxygen"/>
</dbReference>
<keyword evidence="8 11" id="KW-0408">Iron</keyword>
<evidence type="ECO:0000256" key="2">
    <source>
        <dbReference type="ARBA" id="ARBA00010617"/>
    </source>
</evidence>
<evidence type="ECO:0000256" key="9">
    <source>
        <dbReference type="ARBA" id="ARBA00023033"/>
    </source>
</evidence>
<gene>
    <name evidence="12" type="ORF">LITE_LOCUS3842</name>
</gene>
<dbReference type="FunFam" id="1.10.630.10:FF:000029">
    <property type="entry name" value="Cytochrome P450 734A1"/>
    <property type="match status" value="2"/>
</dbReference>
<evidence type="ECO:0008006" key="14">
    <source>
        <dbReference type="Google" id="ProtNLM"/>
    </source>
</evidence>
<evidence type="ECO:0000313" key="12">
    <source>
        <dbReference type="EMBL" id="CAI0383066.1"/>
    </source>
</evidence>
<dbReference type="GO" id="GO:0016705">
    <property type="term" value="F:oxidoreductase activity, acting on paired donors, with incorporation or reduction of molecular oxygen"/>
    <property type="evidence" value="ECO:0007669"/>
    <property type="project" value="InterPro"/>
</dbReference>
<keyword evidence="9" id="KW-0503">Monooxygenase</keyword>
<dbReference type="EMBL" id="CAMGYJ010000002">
    <property type="protein sequence ID" value="CAI0383066.1"/>
    <property type="molecule type" value="Genomic_DNA"/>
</dbReference>
<keyword evidence="5 11" id="KW-0479">Metal-binding</keyword>
<evidence type="ECO:0000256" key="7">
    <source>
        <dbReference type="ARBA" id="ARBA00023002"/>
    </source>
</evidence>
<dbReference type="InterPro" id="IPR017972">
    <property type="entry name" value="Cyt_P450_CS"/>
</dbReference>
<evidence type="ECO:0000256" key="1">
    <source>
        <dbReference type="ARBA" id="ARBA00004167"/>
    </source>
</evidence>
<evidence type="ECO:0000256" key="6">
    <source>
        <dbReference type="ARBA" id="ARBA00022989"/>
    </source>
</evidence>
<dbReference type="Gene3D" id="1.10.630.10">
    <property type="entry name" value="Cytochrome P450"/>
    <property type="match status" value="2"/>
</dbReference>
<dbReference type="GO" id="GO:0020037">
    <property type="term" value="F:heme binding"/>
    <property type="evidence" value="ECO:0007669"/>
    <property type="project" value="InterPro"/>
</dbReference>
<sequence length="929" mass="105501">MNLLHPLLLLPPLAVAISFLLIKFVYSVLWLPFAIQRHFKTQGISGPAYRPIAGNSAEIRALFARSTPPAAGFHHRDVVARVSPFYHAWSRAYGKTFLYWFGLKPRLAVTSPDVIKELLLNTSGSFGKVRFNPLSKLLFGAGLVGLEGDKWALHRRITSQAFNMERVKEWVPEIVSSAGKMLEKWEEIRGGREEFEIDVHKDTHLVSADIISRTAFGSSFEEGKRIFAVQDQQQNLISLALRSVYIPGFRFLPTRKNRDRWRLEKETRDSIRVLIQGNSRGLGNSRNLLALLTSSYRNQDGVEEKLGVEEVIDECKTFYFAGKETTANLLTFALLLLANHREWQEKAREEVVRVCGGRDEALLAENLSDLKILSLIINETLRMYPPAVLLMREATKKVKLGSLQVPSGTQLYIPVIAVHYDPEIWGEDADEFNPSRFNEPRKHMASFLPFGMGPRICVGQNLAIVEAKIVLATIIRNYSFVLSPTYVHAPMLLISLQPQWSRAYGKTFLYWFGLKPRLAITGPDMVKKVLLNTCGSFGKVPFDPMSKLLFGEGLVGLEGEKWALHRRITNQAFNMERVKEWVPEIVSSAGKVLEKWEEMRGEREEFEIDVHKEAHNLSADIISRTAFGSSFEEGKRIFALQDQQLHLVSLALRSVYIPGFRFLPTRRNRERWRLEKETRDSIRVLIQGNSGGLGNSRNLLALLTSSYRNQDGGKEEEKIGVDDVIDECKTFYFAGKETTAHLLTFALLLLANHPEWQDKLREELFRVCGRRDQPLVAENLRDLKILSLIINETLRMYSPSVLIMREATKNVKLGSLEVPKGTQLYIPVVAVHYDPEIWGEDAHEFNPSRFNEPRKHMASFFPFGIGPRICVGQNLAIVEAKIVLATIVRNYSFVLSPTYVHAPMLLLSLQPQYGAQIMLRKISGNENSC</sequence>
<comment type="cofactor">
    <cofactor evidence="11">
        <name>heme</name>
        <dbReference type="ChEBI" id="CHEBI:30413"/>
    </cofactor>
</comment>
<comment type="subcellular location">
    <subcellularLocation>
        <location evidence="1">Membrane</location>
        <topology evidence="1">Single-pass membrane protein</topology>
    </subcellularLocation>
</comment>
<dbReference type="AlphaFoldDB" id="A0AAV0HD97"/>
<dbReference type="PANTHER" id="PTHR24282:SF211">
    <property type="entry name" value="CYTOCHROME P450-RELATED"/>
    <property type="match status" value="1"/>
</dbReference>
<keyword evidence="4" id="KW-0812">Transmembrane</keyword>
<dbReference type="PRINTS" id="PR00385">
    <property type="entry name" value="P450"/>
</dbReference>
<dbReference type="SUPFAM" id="SSF48264">
    <property type="entry name" value="Cytochrome P450"/>
    <property type="match status" value="2"/>
</dbReference>
<dbReference type="InterPro" id="IPR036396">
    <property type="entry name" value="Cyt_P450_sf"/>
</dbReference>